<accession>A0AAW1TG81</accession>
<protein>
    <submittedName>
        <fullName evidence="1">Uncharacterized protein</fullName>
    </submittedName>
</protein>
<dbReference type="EMBL" id="JALJOV010000062">
    <property type="protein sequence ID" value="KAK9867813.1"/>
    <property type="molecule type" value="Genomic_DNA"/>
</dbReference>
<dbReference type="AlphaFoldDB" id="A0AAW1TG81"/>
<reference evidence="1 2" key="1">
    <citation type="journal article" date="2024" name="Nat. Commun.">
        <title>Phylogenomics reveals the evolutionary origins of lichenization in chlorophyte algae.</title>
        <authorList>
            <person name="Puginier C."/>
            <person name="Libourel C."/>
            <person name="Otte J."/>
            <person name="Skaloud P."/>
            <person name="Haon M."/>
            <person name="Grisel S."/>
            <person name="Petersen M."/>
            <person name="Berrin J.G."/>
            <person name="Delaux P.M."/>
            <person name="Dal Grande F."/>
            <person name="Keller J."/>
        </authorList>
    </citation>
    <scope>NUCLEOTIDE SEQUENCE [LARGE SCALE GENOMIC DNA]</scope>
    <source>
        <strain evidence="1 2">SAG 2523</strain>
    </source>
</reference>
<dbReference type="Proteomes" id="UP001485043">
    <property type="component" value="Unassembled WGS sequence"/>
</dbReference>
<keyword evidence="2" id="KW-1185">Reference proteome</keyword>
<evidence type="ECO:0000313" key="1">
    <source>
        <dbReference type="EMBL" id="KAK9867813.1"/>
    </source>
</evidence>
<name>A0AAW1TG81_9CHLO</name>
<evidence type="ECO:0000313" key="2">
    <source>
        <dbReference type="Proteomes" id="UP001485043"/>
    </source>
</evidence>
<proteinExistence type="predicted"/>
<sequence>MARQTQLEADKADAQCVLEEHSRHLQMSQAGLYGLECPGQQAEQLTFCYIGAVNAEASQAITSLWSVLSHRHSDVNFISQEQECSRMPDDAQSLHSQPCIAKLVQGRAVAFMPLPAAQLHEELLALQVKRWLHCHGLPAAHQDEADSGTEEEEGVSCHICGRSYAHEHISRVGRQDSLSSSEDL</sequence>
<comment type="caution">
    <text evidence="1">The sequence shown here is derived from an EMBL/GenBank/DDBJ whole genome shotgun (WGS) entry which is preliminary data.</text>
</comment>
<organism evidence="1 2">
    <name type="scientific">Apatococcus fuscideae</name>
    <dbReference type="NCBI Taxonomy" id="2026836"/>
    <lineage>
        <taxon>Eukaryota</taxon>
        <taxon>Viridiplantae</taxon>
        <taxon>Chlorophyta</taxon>
        <taxon>core chlorophytes</taxon>
        <taxon>Trebouxiophyceae</taxon>
        <taxon>Chlorellales</taxon>
        <taxon>Chlorellaceae</taxon>
        <taxon>Apatococcus</taxon>
    </lineage>
</organism>
<gene>
    <name evidence="1" type="ORF">WJX84_000047</name>
</gene>